<dbReference type="RefSeq" id="WP_379734422.1">
    <property type="nucleotide sequence ID" value="NZ_JBHRVV010000001.1"/>
</dbReference>
<dbReference type="InterPro" id="IPR000835">
    <property type="entry name" value="HTH_MarR-typ"/>
</dbReference>
<proteinExistence type="predicted"/>
<dbReference type="Pfam" id="PF01047">
    <property type="entry name" value="MarR"/>
    <property type="match status" value="1"/>
</dbReference>
<evidence type="ECO:0000256" key="3">
    <source>
        <dbReference type="ARBA" id="ARBA00023163"/>
    </source>
</evidence>
<name>A0ABV7PH90_9BURK</name>
<dbReference type="PROSITE" id="PS01117">
    <property type="entry name" value="HTH_MARR_1"/>
    <property type="match status" value="1"/>
</dbReference>
<dbReference type="InterPro" id="IPR023187">
    <property type="entry name" value="Tscrpt_reg_MarR-type_CS"/>
</dbReference>
<keyword evidence="1" id="KW-0805">Transcription regulation</keyword>
<dbReference type="Proteomes" id="UP001595665">
    <property type="component" value="Unassembled WGS sequence"/>
</dbReference>
<dbReference type="InterPro" id="IPR039422">
    <property type="entry name" value="MarR/SlyA-like"/>
</dbReference>
<evidence type="ECO:0000256" key="2">
    <source>
        <dbReference type="ARBA" id="ARBA00023125"/>
    </source>
</evidence>
<dbReference type="SUPFAM" id="SSF46785">
    <property type="entry name" value="Winged helix' DNA-binding domain"/>
    <property type="match status" value="1"/>
</dbReference>
<keyword evidence="6" id="KW-1185">Reference proteome</keyword>
<dbReference type="SMART" id="SM00347">
    <property type="entry name" value="HTH_MARR"/>
    <property type="match status" value="1"/>
</dbReference>
<evidence type="ECO:0000256" key="1">
    <source>
        <dbReference type="ARBA" id="ARBA00023015"/>
    </source>
</evidence>
<reference evidence="6" key="1">
    <citation type="journal article" date="2019" name="Int. J. Syst. Evol. Microbiol.">
        <title>The Global Catalogue of Microorganisms (GCM) 10K type strain sequencing project: providing services to taxonomists for standard genome sequencing and annotation.</title>
        <authorList>
            <consortium name="The Broad Institute Genomics Platform"/>
            <consortium name="The Broad Institute Genome Sequencing Center for Infectious Disease"/>
            <person name="Wu L."/>
            <person name="Ma J."/>
        </authorList>
    </citation>
    <scope>NUCLEOTIDE SEQUENCE [LARGE SCALE GENOMIC DNA]</scope>
    <source>
        <strain evidence="6">CCM 7480</strain>
    </source>
</reference>
<dbReference type="EMBL" id="JBHRVV010000001">
    <property type="protein sequence ID" value="MFC3458025.1"/>
    <property type="molecule type" value="Genomic_DNA"/>
</dbReference>
<keyword evidence="3" id="KW-0804">Transcription</keyword>
<sequence length="165" mass="18505">MSDFGLTDQRLRRVEARLPGFPVDAMRIVRMTNHLNKTFRDRTNALVRKYDLTDSSYTVLAILYGCVDESASASELSEACQEKPANLTRVCDELVARGLVERSPKPGDRRSVMIKLSERGRVLAEQAIPEVSAMVIETCNDFDPGELRRLCELYARLLDNLGGPT</sequence>
<dbReference type="PROSITE" id="PS50995">
    <property type="entry name" value="HTH_MARR_2"/>
    <property type="match status" value="1"/>
</dbReference>
<dbReference type="Gene3D" id="1.10.10.10">
    <property type="entry name" value="Winged helix-like DNA-binding domain superfamily/Winged helix DNA-binding domain"/>
    <property type="match status" value="1"/>
</dbReference>
<dbReference type="PANTHER" id="PTHR33164:SF43">
    <property type="entry name" value="HTH-TYPE TRANSCRIPTIONAL REPRESSOR YETL"/>
    <property type="match status" value="1"/>
</dbReference>
<organism evidence="5 6">
    <name type="scientific">Massilia haematophila</name>
    <dbReference type="NCBI Taxonomy" id="457923"/>
    <lineage>
        <taxon>Bacteria</taxon>
        <taxon>Pseudomonadati</taxon>
        <taxon>Pseudomonadota</taxon>
        <taxon>Betaproteobacteria</taxon>
        <taxon>Burkholderiales</taxon>
        <taxon>Oxalobacteraceae</taxon>
        <taxon>Telluria group</taxon>
        <taxon>Massilia</taxon>
    </lineage>
</organism>
<protein>
    <submittedName>
        <fullName evidence="5">MarR family winged helix-turn-helix transcriptional regulator</fullName>
    </submittedName>
</protein>
<accession>A0ABV7PH90</accession>
<evidence type="ECO:0000259" key="4">
    <source>
        <dbReference type="PROSITE" id="PS50995"/>
    </source>
</evidence>
<gene>
    <name evidence="5" type="ORF">ACFOPH_07150</name>
</gene>
<dbReference type="PANTHER" id="PTHR33164">
    <property type="entry name" value="TRANSCRIPTIONAL REGULATOR, MARR FAMILY"/>
    <property type="match status" value="1"/>
</dbReference>
<comment type="caution">
    <text evidence="5">The sequence shown here is derived from an EMBL/GenBank/DDBJ whole genome shotgun (WGS) entry which is preliminary data.</text>
</comment>
<dbReference type="InterPro" id="IPR036388">
    <property type="entry name" value="WH-like_DNA-bd_sf"/>
</dbReference>
<keyword evidence="2" id="KW-0238">DNA-binding</keyword>
<evidence type="ECO:0000313" key="5">
    <source>
        <dbReference type="EMBL" id="MFC3458025.1"/>
    </source>
</evidence>
<dbReference type="PRINTS" id="PR00598">
    <property type="entry name" value="HTHMARR"/>
</dbReference>
<dbReference type="InterPro" id="IPR036390">
    <property type="entry name" value="WH_DNA-bd_sf"/>
</dbReference>
<feature type="domain" description="HTH marR-type" evidence="4">
    <location>
        <begin position="25"/>
        <end position="159"/>
    </location>
</feature>
<evidence type="ECO:0000313" key="6">
    <source>
        <dbReference type="Proteomes" id="UP001595665"/>
    </source>
</evidence>